<dbReference type="SUPFAM" id="SSF53335">
    <property type="entry name" value="S-adenosyl-L-methionine-dependent methyltransferases"/>
    <property type="match status" value="1"/>
</dbReference>
<dbReference type="OrthoDB" id="108476at2"/>
<evidence type="ECO:0000256" key="1">
    <source>
        <dbReference type="PIRSR" id="PIRSR018249-1"/>
    </source>
</evidence>
<keyword evidence="1" id="KW-0862">Zinc</keyword>
<feature type="binding site" evidence="2">
    <location>
        <begin position="102"/>
        <end position="103"/>
    </location>
    <ligand>
        <name>S-adenosyl-L-methionine</name>
        <dbReference type="ChEBI" id="CHEBI:59789"/>
    </ligand>
</feature>
<keyword evidence="1" id="KW-0479">Metal-binding</keyword>
<evidence type="ECO:0000259" key="3">
    <source>
        <dbReference type="Pfam" id="PF08241"/>
    </source>
</evidence>
<protein>
    <submittedName>
        <fullName evidence="6">Methyltransferase domain-containing protein</fullName>
    </submittedName>
</protein>
<reference evidence="5 7" key="1">
    <citation type="submission" date="2019-07" db="EMBL/GenBank/DDBJ databases">
        <title>Complete Genome Sequence of drought tolerant Plant Growth-Promoting Rhizobacterium Glutamicibacter halophytocola DR408.</title>
        <authorList>
            <person name="Nishu S.D."/>
            <person name="Lee T.K."/>
        </authorList>
    </citation>
    <scope>NUCLEOTIDE SEQUENCE [LARGE SCALE GENOMIC DNA]</scope>
    <source>
        <strain evidence="5 7">DR408</strain>
    </source>
</reference>
<dbReference type="InterPro" id="IPR048647">
    <property type="entry name" value="RlmA_N"/>
</dbReference>
<dbReference type="AlphaFoldDB" id="A0A5B8ILN6"/>
<dbReference type="PIRSF" id="PIRSF018249">
    <property type="entry name" value="MyrA_prd"/>
    <property type="match status" value="1"/>
</dbReference>
<dbReference type="InterPro" id="IPR016718">
    <property type="entry name" value="rRNA_m1G-MeTrfase_A_prd"/>
</dbReference>
<organism evidence="6 8">
    <name type="scientific">Glutamicibacter halophytocola</name>
    <dbReference type="NCBI Taxonomy" id="1933880"/>
    <lineage>
        <taxon>Bacteria</taxon>
        <taxon>Bacillati</taxon>
        <taxon>Actinomycetota</taxon>
        <taxon>Actinomycetes</taxon>
        <taxon>Micrococcales</taxon>
        <taxon>Micrococcaceae</taxon>
        <taxon>Glutamicibacter</taxon>
    </lineage>
</organism>
<evidence type="ECO:0000259" key="4">
    <source>
        <dbReference type="Pfam" id="PF21302"/>
    </source>
</evidence>
<accession>A0A5B8ILN6</accession>
<dbReference type="Proteomes" id="UP000320717">
    <property type="component" value="Chromosome"/>
</dbReference>
<evidence type="ECO:0000313" key="8">
    <source>
        <dbReference type="Proteomes" id="UP001060018"/>
    </source>
</evidence>
<evidence type="ECO:0000313" key="5">
    <source>
        <dbReference type="EMBL" id="QDY65268.1"/>
    </source>
</evidence>
<dbReference type="GO" id="GO:0008757">
    <property type="term" value="F:S-adenosylmethionine-dependent methyltransferase activity"/>
    <property type="evidence" value="ECO:0007669"/>
    <property type="project" value="InterPro"/>
</dbReference>
<dbReference type="InterPro" id="IPR013216">
    <property type="entry name" value="Methyltransf_11"/>
</dbReference>
<dbReference type="EMBL" id="CP042260">
    <property type="protein sequence ID" value="QDY65268.1"/>
    <property type="molecule type" value="Genomic_DNA"/>
</dbReference>
<dbReference type="EMBL" id="CP102487">
    <property type="protein sequence ID" value="UUX60603.1"/>
    <property type="molecule type" value="Genomic_DNA"/>
</dbReference>
<feature type="domain" description="23S rRNA (guanine(745)-N(1))-methyltransferase N-terminal" evidence="4">
    <location>
        <begin position="9"/>
        <end position="46"/>
    </location>
</feature>
<dbReference type="Gene3D" id="3.40.50.150">
    <property type="entry name" value="Vaccinia Virus protein VP39"/>
    <property type="match status" value="1"/>
</dbReference>
<keyword evidence="7" id="KW-1185">Reference proteome</keyword>
<dbReference type="GO" id="GO:0046872">
    <property type="term" value="F:metal ion binding"/>
    <property type="evidence" value="ECO:0007669"/>
    <property type="project" value="UniProtKB-KW"/>
</dbReference>
<keyword evidence="6" id="KW-0489">Methyltransferase</keyword>
<reference evidence="6" key="2">
    <citation type="journal article" date="2022" name="Pest Manag. Sci.">
        <title>Glutamicibacter halophytocola-mediated host fitness of potato tuber moth on Solanaceae crops.</title>
        <authorList>
            <person name="Wang W."/>
            <person name="Xiao G."/>
            <person name="Du G."/>
            <person name="Chang L."/>
            <person name="Yang Y."/>
            <person name="Ye J."/>
            <person name="Chen B."/>
        </authorList>
    </citation>
    <scope>NUCLEOTIDE SEQUENCE</scope>
    <source>
        <strain evidence="6">S2</strain>
    </source>
</reference>
<feature type="domain" description="Methyltransferase type 11" evidence="3">
    <location>
        <begin position="96"/>
        <end position="182"/>
    </location>
</feature>
<keyword evidence="6" id="KW-0808">Transferase</keyword>
<dbReference type="Proteomes" id="UP001060018">
    <property type="component" value="Chromosome"/>
</dbReference>
<dbReference type="InterPro" id="IPR029063">
    <property type="entry name" value="SAM-dependent_MTases_sf"/>
</dbReference>
<feature type="binding site" evidence="2">
    <location>
        <position position="191"/>
    </location>
    <ligand>
        <name>S-adenosyl-L-methionine</name>
        <dbReference type="ChEBI" id="CHEBI:59789"/>
    </ligand>
</feature>
<dbReference type="Pfam" id="PF08241">
    <property type="entry name" value="Methyltransf_11"/>
    <property type="match status" value="1"/>
</dbReference>
<gene>
    <name evidence="5" type="ORF">FQA45_02535</name>
    <name evidence="6" type="ORF">NUH22_08375</name>
</gene>
<dbReference type="Pfam" id="PF21302">
    <property type="entry name" value="Zn_ribbon_RlmA"/>
    <property type="match status" value="1"/>
</dbReference>
<feature type="binding site" evidence="2">
    <location>
        <position position="73"/>
    </location>
    <ligand>
        <name>S-adenosyl-L-methionine</name>
        <dbReference type="ChEBI" id="CHEBI:59789"/>
    </ligand>
</feature>
<dbReference type="GO" id="GO:0032259">
    <property type="term" value="P:methylation"/>
    <property type="evidence" value="ECO:0007669"/>
    <property type="project" value="UniProtKB-KW"/>
</dbReference>
<feature type="binding site" evidence="1">
    <location>
        <position position="29"/>
    </location>
    <ligand>
        <name>Zn(2+)</name>
        <dbReference type="ChEBI" id="CHEBI:29105"/>
    </ligand>
</feature>
<sequence length="283" mass="31118">MPNIDTTVTCPVCDMPLQFSDETRKSLRCVSSHRFDAAKQGYFNFLTGKGTNYLEDTSAMVQAREAFQSSGHYAPLAGKLSELVEKYRQGSTLDLLDAGAGTGYYLNQILTATGNCQQDALALDISRFAMRRAAKLPSTMAVVWDVWRRLPSADASRDVVLNCFAPHNPAEFRRVLREDGACIVVTGEPDHLNEVIEPLGMLSVAEGKLAALSEKFAAEHLAHSETQHLSYQMALNEEDLYNLAFMGPAGHHLSPETLRDKVRSLGNQQVTASFGVHVFVPEP</sequence>
<proteinExistence type="predicted"/>
<dbReference type="RefSeq" id="WP_146275130.1">
    <property type="nucleotide sequence ID" value="NZ_CP042260.1"/>
</dbReference>
<feature type="binding site" evidence="1">
    <location>
        <position position="33"/>
    </location>
    <ligand>
        <name>Zn(2+)</name>
        <dbReference type="ChEBI" id="CHEBI:29105"/>
    </ligand>
</feature>
<keyword evidence="2" id="KW-0949">S-adenosyl-L-methionine</keyword>
<evidence type="ECO:0000256" key="2">
    <source>
        <dbReference type="PIRSR" id="PIRSR018249-2"/>
    </source>
</evidence>
<evidence type="ECO:0000313" key="6">
    <source>
        <dbReference type="EMBL" id="UUX60603.1"/>
    </source>
</evidence>
<evidence type="ECO:0000313" key="7">
    <source>
        <dbReference type="Proteomes" id="UP000320717"/>
    </source>
</evidence>
<name>A0A5B8ILN6_9MICC</name>